<dbReference type="InterPro" id="IPR000580">
    <property type="entry name" value="TSC22/Bun"/>
</dbReference>
<gene>
    <name evidence="4" type="ORF">PMAYCL1PPCAC_02277</name>
</gene>
<feature type="chain" id="PRO_5043052257" evidence="3">
    <location>
        <begin position="21"/>
        <end position="404"/>
    </location>
</feature>
<comment type="caution">
    <text evidence="4">The sequence shown here is derived from an EMBL/GenBank/DDBJ whole genome shotgun (WGS) entry which is preliminary data.</text>
</comment>
<dbReference type="GO" id="GO:0006357">
    <property type="term" value="P:regulation of transcription by RNA polymerase II"/>
    <property type="evidence" value="ECO:0007669"/>
    <property type="project" value="InterPro"/>
</dbReference>
<organism evidence="4 5">
    <name type="scientific">Pristionchus mayeri</name>
    <dbReference type="NCBI Taxonomy" id="1317129"/>
    <lineage>
        <taxon>Eukaryota</taxon>
        <taxon>Metazoa</taxon>
        <taxon>Ecdysozoa</taxon>
        <taxon>Nematoda</taxon>
        <taxon>Chromadorea</taxon>
        <taxon>Rhabditida</taxon>
        <taxon>Rhabditina</taxon>
        <taxon>Diplogasteromorpha</taxon>
        <taxon>Diplogasteroidea</taxon>
        <taxon>Neodiplogasteridae</taxon>
        <taxon>Pristionchus</taxon>
    </lineage>
</organism>
<name>A0AAN4Z670_9BILA</name>
<keyword evidence="5" id="KW-1185">Reference proteome</keyword>
<feature type="non-terminal residue" evidence="4">
    <location>
        <position position="1"/>
    </location>
</feature>
<dbReference type="PANTHER" id="PTHR12348">
    <property type="entry name" value="TSC22"/>
    <property type="match status" value="1"/>
</dbReference>
<dbReference type="InterPro" id="IPR047862">
    <property type="entry name" value="TSC22/BUN_CS"/>
</dbReference>
<dbReference type="PANTHER" id="PTHR12348:SF26">
    <property type="entry name" value="PROTEIN TSCT-1"/>
    <property type="match status" value="1"/>
</dbReference>
<comment type="similarity">
    <text evidence="1">Belongs to the TSC-22/Dip/Bun family.</text>
</comment>
<feature type="compositionally biased region" description="Low complexity" evidence="2">
    <location>
        <begin position="203"/>
        <end position="239"/>
    </location>
</feature>
<dbReference type="EMBL" id="BTRK01000001">
    <property type="protein sequence ID" value="GMR32082.1"/>
    <property type="molecule type" value="Genomic_DNA"/>
</dbReference>
<evidence type="ECO:0000313" key="5">
    <source>
        <dbReference type="Proteomes" id="UP001328107"/>
    </source>
</evidence>
<feature type="region of interest" description="Disordered" evidence="2">
    <location>
        <begin position="191"/>
        <end position="244"/>
    </location>
</feature>
<feature type="signal peptide" evidence="3">
    <location>
        <begin position="1"/>
        <end position="20"/>
    </location>
</feature>
<dbReference type="AlphaFoldDB" id="A0AAN4Z670"/>
<dbReference type="Proteomes" id="UP001328107">
    <property type="component" value="Unassembled WGS sequence"/>
</dbReference>
<dbReference type="SUPFAM" id="SSF58026">
    <property type="entry name" value="Delta-sleep-inducing peptide immunoreactive peptide"/>
    <property type="match status" value="1"/>
</dbReference>
<evidence type="ECO:0000256" key="3">
    <source>
        <dbReference type="SAM" id="SignalP"/>
    </source>
</evidence>
<dbReference type="Pfam" id="PF01166">
    <property type="entry name" value="TSC22"/>
    <property type="match status" value="1"/>
</dbReference>
<reference evidence="5" key="1">
    <citation type="submission" date="2022-10" db="EMBL/GenBank/DDBJ databases">
        <title>Genome assembly of Pristionchus species.</title>
        <authorList>
            <person name="Yoshida K."/>
            <person name="Sommer R.J."/>
        </authorList>
    </citation>
    <scope>NUCLEOTIDE SEQUENCE [LARGE SCALE GENOMIC DNA]</scope>
    <source>
        <strain evidence="5">RS5460</strain>
    </source>
</reference>
<evidence type="ECO:0000313" key="4">
    <source>
        <dbReference type="EMBL" id="GMR32082.1"/>
    </source>
</evidence>
<keyword evidence="3" id="KW-0732">Signal</keyword>
<dbReference type="CDD" id="cd21936">
    <property type="entry name" value="ZIP_TSC22D"/>
    <property type="match status" value="1"/>
</dbReference>
<dbReference type="Gene3D" id="1.20.5.490">
    <property type="entry name" value="Single helix bin"/>
    <property type="match status" value="1"/>
</dbReference>
<sequence>LISSLLFSFSLIPLINPMHGVTDFNHSIGNSTSCLVKNKAESIAVANAGVVPPRHSSTEGRFSILDSHAKSSDSESDFDTNQTPITFSHRVFPVPNFSKSVDFSAGAAVLPMSASVSRFRIVPLESRYKRGRWTCFDYYEKSSVTRNAKLSLPASKNKSFDINNLSVRSLNEVRFAFDLSSDEEGEIDVKRVPLRKEKPSPPSAASVSVQQQPISAPATAPAASAAPAVSSSSPSAAPALQSGRVLSPPASLPALITTEIRPDETKILSAVKASDLGMTLSLNNGRLTPTEMLQSGLENTLNTCSEAIIGALVQEKKVVAKKKSSSSASTASTTGGNPSMVAIDSKIEQAMDLVKTHLMFAVREEVEVLRGRIVDLENTVCNLEAENAVLRKHVSEEILRNMQS</sequence>
<evidence type="ECO:0000256" key="2">
    <source>
        <dbReference type="SAM" id="MobiDB-lite"/>
    </source>
</evidence>
<evidence type="ECO:0000256" key="1">
    <source>
        <dbReference type="ARBA" id="ARBA00007908"/>
    </source>
</evidence>
<protein>
    <submittedName>
        <fullName evidence="4">Uncharacterized protein</fullName>
    </submittedName>
</protein>
<proteinExistence type="inferred from homology"/>
<accession>A0AAN4Z670</accession>
<dbReference type="PROSITE" id="PS01289">
    <property type="entry name" value="TSC22"/>
    <property type="match status" value="1"/>
</dbReference>